<keyword evidence="5" id="KW-0408">Iron</keyword>
<organism evidence="7 8">
    <name type="scientific">Streptomyces shenzhenensis</name>
    <dbReference type="NCBI Taxonomy" id="943815"/>
    <lineage>
        <taxon>Bacteria</taxon>
        <taxon>Bacillati</taxon>
        <taxon>Actinomycetota</taxon>
        <taxon>Actinomycetes</taxon>
        <taxon>Kitasatosporales</taxon>
        <taxon>Streptomycetaceae</taxon>
        <taxon>Streptomyces</taxon>
    </lineage>
</organism>
<dbReference type="SUPFAM" id="SSF48264">
    <property type="entry name" value="Cytochrome P450"/>
    <property type="match status" value="1"/>
</dbReference>
<evidence type="ECO:0000313" key="7">
    <source>
        <dbReference type="EMBL" id="RMB87317.1"/>
    </source>
</evidence>
<keyword evidence="2" id="KW-0349">Heme</keyword>
<dbReference type="EMBL" id="PENI01000002">
    <property type="protein sequence ID" value="RMB87317.1"/>
    <property type="molecule type" value="Genomic_DNA"/>
</dbReference>
<dbReference type="GO" id="GO:0016705">
    <property type="term" value="F:oxidoreductase activity, acting on paired donors, with incorporation or reduction of molecular oxygen"/>
    <property type="evidence" value="ECO:0007669"/>
    <property type="project" value="InterPro"/>
</dbReference>
<evidence type="ECO:0000256" key="5">
    <source>
        <dbReference type="ARBA" id="ARBA00023004"/>
    </source>
</evidence>
<dbReference type="OrthoDB" id="5500002at2"/>
<evidence type="ECO:0000313" key="8">
    <source>
        <dbReference type="Proteomes" id="UP000270471"/>
    </source>
</evidence>
<dbReference type="PRINTS" id="PR00359">
    <property type="entry name" value="BP450"/>
</dbReference>
<keyword evidence="8" id="KW-1185">Reference proteome</keyword>
<evidence type="ECO:0000256" key="2">
    <source>
        <dbReference type="ARBA" id="ARBA00022617"/>
    </source>
</evidence>
<dbReference type="RefSeq" id="WP_121888026.1">
    <property type="nucleotide sequence ID" value="NZ_PENI01000002.1"/>
</dbReference>
<dbReference type="InterPro" id="IPR036396">
    <property type="entry name" value="Cyt_P450_sf"/>
</dbReference>
<dbReference type="PANTHER" id="PTHR46696:SF1">
    <property type="entry name" value="CYTOCHROME P450 YJIB-RELATED"/>
    <property type="match status" value="1"/>
</dbReference>
<proteinExistence type="inferred from homology"/>
<dbReference type="FunFam" id="1.10.630.10:FF:000018">
    <property type="entry name" value="Cytochrome P450 monooxygenase"/>
    <property type="match status" value="1"/>
</dbReference>
<name>A0A3M0IE23_9ACTN</name>
<dbReference type="CDD" id="cd11029">
    <property type="entry name" value="CYP107-like"/>
    <property type="match status" value="1"/>
</dbReference>
<dbReference type="InterPro" id="IPR001128">
    <property type="entry name" value="Cyt_P450"/>
</dbReference>
<dbReference type="InterPro" id="IPR002397">
    <property type="entry name" value="Cyt_P450_B"/>
</dbReference>
<protein>
    <submittedName>
        <fullName evidence="7">Cytochrome P450</fullName>
    </submittedName>
</protein>
<dbReference type="GO" id="GO:0004497">
    <property type="term" value="F:monooxygenase activity"/>
    <property type="evidence" value="ECO:0007669"/>
    <property type="project" value="UniProtKB-KW"/>
</dbReference>
<evidence type="ECO:0000256" key="4">
    <source>
        <dbReference type="ARBA" id="ARBA00023002"/>
    </source>
</evidence>
<dbReference type="AlphaFoldDB" id="A0A3M0IE23"/>
<comment type="similarity">
    <text evidence="1">Belongs to the cytochrome P450 family.</text>
</comment>
<dbReference type="GO" id="GO:0020037">
    <property type="term" value="F:heme binding"/>
    <property type="evidence" value="ECO:0007669"/>
    <property type="project" value="InterPro"/>
</dbReference>
<gene>
    <name evidence="7" type="ORF">CTZ28_05245</name>
</gene>
<evidence type="ECO:0000256" key="1">
    <source>
        <dbReference type="ARBA" id="ARBA00010617"/>
    </source>
</evidence>
<dbReference type="GO" id="GO:0005506">
    <property type="term" value="F:iron ion binding"/>
    <property type="evidence" value="ECO:0007669"/>
    <property type="project" value="InterPro"/>
</dbReference>
<sequence length="388" mass="42414">MDLADGLLDHPYDVYRRLRDSAPVHRITGPDGTPAWLVTRYDDVRDALADPRLSLDKRHATAGTYKGFSLPPALDANLLNMDPPDHTRVRRLVGRAFTPRRVQGLRAPIRRTADALLDALGPHGSADLVAAYAAPLPITVICDLLGIPDRHRLDFRVWTDSLVAPDPARPEAGKEAVVALLEYFTRLLRDKRAEPDDDLLSDLIAVRDDGDRLSEDELMSLAFLILFAGYENAMQLIGNSVLALLSHPDQLAALRRDPGLLPGAVEEFARYEGPALLAIRRFPVEDVTIGGVTVPAGETVWVSPAAANRDPARFPDPDRLDLGRDAGGHLTLGHGIHYCLGAPLARAETEIALAALLERFPDLALGEGALRWRRSLRARGLVALPVTY</sequence>
<keyword evidence="6" id="KW-0503">Monooxygenase</keyword>
<accession>A0A3M0IE23</accession>
<evidence type="ECO:0000256" key="3">
    <source>
        <dbReference type="ARBA" id="ARBA00022723"/>
    </source>
</evidence>
<keyword evidence="3" id="KW-0479">Metal-binding</keyword>
<dbReference type="PANTHER" id="PTHR46696">
    <property type="entry name" value="P450, PUTATIVE (EUROFUNG)-RELATED"/>
    <property type="match status" value="1"/>
</dbReference>
<comment type="caution">
    <text evidence="7">The sequence shown here is derived from an EMBL/GenBank/DDBJ whole genome shotgun (WGS) entry which is preliminary data.</text>
</comment>
<evidence type="ECO:0000256" key="6">
    <source>
        <dbReference type="ARBA" id="ARBA00023033"/>
    </source>
</evidence>
<dbReference type="Gene3D" id="1.10.630.10">
    <property type="entry name" value="Cytochrome P450"/>
    <property type="match status" value="1"/>
</dbReference>
<dbReference type="Proteomes" id="UP000270471">
    <property type="component" value="Unassembled WGS sequence"/>
</dbReference>
<dbReference type="Pfam" id="PF00067">
    <property type="entry name" value="p450"/>
    <property type="match status" value="1"/>
</dbReference>
<reference evidence="7 8" key="1">
    <citation type="submission" date="2017-11" db="EMBL/GenBank/DDBJ databases">
        <title>Draft genome of actinobacteria isolated from guarana (Paullinia cupana (Mart.) Ducke.</title>
        <authorList>
            <person name="Siqueira K.A."/>
            <person name="Liotti R.G."/>
            <person name="Mendes T.A.O."/>
            <person name="Soares M.A."/>
        </authorList>
    </citation>
    <scope>NUCLEOTIDE SEQUENCE [LARGE SCALE GENOMIC DNA]</scope>
    <source>
        <strain evidence="7 8">193</strain>
    </source>
</reference>
<keyword evidence="4" id="KW-0560">Oxidoreductase</keyword>